<dbReference type="PANTHER" id="PTHR11365:SF23">
    <property type="entry name" value="HYPOTHETICAL 5-OXOPROLINASE (EUROFUNG)-RELATED"/>
    <property type="match status" value="1"/>
</dbReference>
<dbReference type="GO" id="GO:0005829">
    <property type="term" value="C:cytosol"/>
    <property type="evidence" value="ECO:0007669"/>
    <property type="project" value="TreeGrafter"/>
</dbReference>
<feature type="domain" description="Hydantoinase/oxoprolinase N-terminal" evidence="2">
    <location>
        <begin position="10"/>
        <end position="181"/>
    </location>
</feature>
<evidence type="ECO:0000259" key="1">
    <source>
        <dbReference type="Pfam" id="PF01968"/>
    </source>
</evidence>
<dbReference type="GO" id="GO:0006749">
    <property type="term" value="P:glutathione metabolic process"/>
    <property type="evidence" value="ECO:0007669"/>
    <property type="project" value="TreeGrafter"/>
</dbReference>
<feature type="domain" description="Hydantoinase A/oxoprolinase" evidence="1">
    <location>
        <begin position="201"/>
        <end position="511"/>
    </location>
</feature>
<dbReference type="SUPFAM" id="SSF53067">
    <property type="entry name" value="Actin-like ATPase domain"/>
    <property type="match status" value="1"/>
</dbReference>
<evidence type="ECO:0000259" key="2">
    <source>
        <dbReference type="Pfam" id="PF05378"/>
    </source>
</evidence>
<dbReference type="InterPro" id="IPR002821">
    <property type="entry name" value="Hydantoinase_A"/>
</dbReference>
<dbReference type="AlphaFoldDB" id="A0A7M2WZ17"/>
<proteinExistence type="predicted"/>
<dbReference type="Pfam" id="PF05378">
    <property type="entry name" value="Hydant_A_N"/>
    <property type="match status" value="1"/>
</dbReference>
<dbReference type="KEGG" id="hbs:IPV69_03535"/>
<dbReference type="Pfam" id="PF01968">
    <property type="entry name" value="Hydantoinase_A"/>
    <property type="match status" value="1"/>
</dbReference>
<dbReference type="InterPro" id="IPR045079">
    <property type="entry name" value="Oxoprolinase-like"/>
</dbReference>
<evidence type="ECO:0000313" key="4">
    <source>
        <dbReference type="Proteomes" id="UP000593765"/>
    </source>
</evidence>
<name>A0A7M2WZ17_9BACT</name>
<dbReference type="InterPro" id="IPR043129">
    <property type="entry name" value="ATPase_NBD"/>
</dbReference>
<gene>
    <name evidence="3" type="ORF">IPV69_03535</name>
</gene>
<dbReference type="EMBL" id="CP063458">
    <property type="protein sequence ID" value="QOV90452.1"/>
    <property type="molecule type" value="Genomic_DNA"/>
</dbReference>
<reference evidence="3 4" key="1">
    <citation type="submission" date="2020-10" db="EMBL/GenBank/DDBJ databases">
        <title>Wide distribution of Phycisphaera-like planctomycetes from WD2101 soil group in peatlands and genome analysis of the first cultivated representative.</title>
        <authorList>
            <person name="Dedysh S.N."/>
            <person name="Beletsky A.V."/>
            <person name="Ivanova A."/>
            <person name="Kulichevskaya I.S."/>
            <person name="Suzina N.E."/>
            <person name="Philippov D.A."/>
            <person name="Rakitin A.L."/>
            <person name="Mardanov A.V."/>
            <person name="Ravin N.V."/>
        </authorList>
    </citation>
    <scope>NUCLEOTIDE SEQUENCE [LARGE SCALE GENOMIC DNA]</scope>
    <source>
        <strain evidence="3 4">M1803</strain>
    </source>
</reference>
<dbReference type="GO" id="GO:0017168">
    <property type="term" value="F:5-oxoprolinase (ATP-hydrolyzing) activity"/>
    <property type="evidence" value="ECO:0007669"/>
    <property type="project" value="TreeGrafter"/>
</dbReference>
<keyword evidence="4" id="KW-1185">Reference proteome</keyword>
<dbReference type="Proteomes" id="UP000593765">
    <property type="component" value="Chromosome"/>
</dbReference>
<dbReference type="PANTHER" id="PTHR11365">
    <property type="entry name" value="5-OXOPROLINASE RELATED"/>
    <property type="match status" value="1"/>
</dbReference>
<accession>A0A7M2WZ17</accession>
<organism evidence="3 4">
    <name type="scientific">Humisphaera borealis</name>
    <dbReference type="NCBI Taxonomy" id="2807512"/>
    <lineage>
        <taxon>Bacteria</taxon>
        <taxon>Pseudomonadati</taxon>
        <taxon>Planctomycetota</taxon>
        <taxon>Phycisphaerae</taxon>
        <taxon>Tepidisphaerales</taxon>
        <taxon>Tepidisphaeraceae</taxon>
        <taxon>Humisphaera</taxon>
    </lineage>
</organism>
<evidence type="ECO:0000313" key="3">
    <source>
        <dbReference type="EMBL" id="QOV90452.1"/>
    </source>
</evidence>
<dbReference type="RefSeq" id="WP_206293535.1">
    <property type="nucleotide sequence ID" value="NZ_CP063458.1"/>
</dbReference>
<dbReference type="InterPro" id="IPR008040">
    <property type="entry name" value="Hydant_A_N"/>
</dbReference>
<sequence length="678" mass="70809">MPNHDSLNLRIGVDVGGTFTDLVAFDGQTLRVVKIPSTPPEFHRAVIAAVATAASDGGAAEAIVHGSTVATNALLERKGEPVAFITTEGFRDMLLIGRQNRPELYALHVVRPAPLTAEENWFTVRDRVSAAGDVVTPLDHAEVDALVATIQSRGLKHVAVCLIYSYVNPAHERLIAERCKAAGLTVSLSSDVLPEFREYERASTTVINAALRPRVEEYLTKLESGLGGMGKRTRLPVADADPQAHGQASTLAHATPSPTPLQIMSSTGGTLSVVEASVSAARLVLSGPAGGVMGALLIAKAAGLENVITYDMGGTSTDVATIVGGKPQWTTDGVIDGLPIRLPALDIHTVGAGGGSIASLDAGGALRVGPKSAGAIPGPACYGRGGTEPTVTDANLILGRIPADRFAGGQMLIDSTLAASAIAPLAAAMGKSVEEAADGIVRVAEENMSRAVRAVTSRRGLDPKDFALVSFGGAGGLHACAIAESLEIRSVIIPPYCGVLSALGMVAAPPVADVSKTVLHLGEGLDDHRLYAEYGHLNMLASDRLPQEQLAAVEAYADVRFKGQSYELTVPVRGADRERIEQSFRDAYAERYGSLPSGRAIEIVTLRLRRVGRVAPIELPTIDADSTPVAGGFRTREQLLAAGPTPGPFLLIDDQSTTFIPTGWTAQCDGRGIVTLGR</sequence>
<protein>
    <submittedName>
        <fullName evidence="3">Hydantoinase/oxoprolinase family protein</fullName>
    </submittedName>
</protein>